<gene>
    <name evidence="2" type="ORF">QV13_26735</name>
</gene>
<dbReference type="EMBL" id="MDEO01000036">
    <property type="protein sequence ID" value="OCX13129.1"/>
    <property type="molecule type" value="Genomic_DNA"/>
</dbReference>
<dbReference type="RefSeq" id="WP_024923247.1">
    <property type="nucleotide sequence ID" value="NZ_MDEO01000036.1"/>
</dbReference>
<dbReference type="STRING" id="1566387.QV13_26735"/>
<feature type="domain" description="Bacteriophage Mu Gp45 N-terminal" evidence="1">
    <location>
        <begin position="15"/>
        <end position="82"/>
    </location>
</feature>
<dbReference type="Proteomes" id="UP000094412">
    <property type="component" value="Unassembled WGS sequence"/>
</dbReference>
<evidence type="ECO:0000313" key="3">
    <source>
        <dbReference type="Proteomes" id="UP000094412"/>
    </source>
</evidence>
<comment type="caution">
    <text evidence="2">The sequence shown here is derived from an EMBL/GenBank/DDBJ whole genome shotgun (WGS) entry which is preliminary data.</text>
</comment>
<dbReference type="Pfam" id="PF06890">
    <property type="entry name" value="Phage_Mu_Gp45"/>
    <property type="match status" value="1"/>
</dbReference>
<accession>A0A1C2DED8</accession>
<sequence>MDKETADKMRGMIRRSVLKNVRDDGETQRCSVEVADGIWRDDVEILQPFGFASSVPEDGALAIVLSVGSDEGDLVVLPVANPSKRMGGLKPGEVGMYNGHGDKMVMKAGGAIEMGSGASITLKSAAGHLE</sequence>
<keyword evidence="3" id="KW-1185">Reference proteome</keyword>
<dbReference type="InterPro" id="IPR053861">
    <property type="entry name" value="Phage_Mu_Gp45_N"/>
</dbReference>
<proteinExistence type="predicted"/>
<name>A0A1C2DED8_9HYPH</name>
<reference evidence="2 3" key="1">
    <citation type="submission" date="2016-08" db="EMBL/GenBank/DDBJ databases">
        <title>Whole genome sequence of Mesorhizobium sp. strain UASWS1009 isolated from industrial sewage.</title>
        <authorList>
            <person name="Crovadore J."/>
            <person name="Calmin G."/>
            <person name="Chablais R."/>
            <person name="Cochard B."/>
            <person name="Lefort F."/>
        </authorList>
    </citation>
    <scope>NUCLEOTIDE SEQUENCE [LARGE SCALE GENOMIC DNA]</scope>
    <source>
        <strain evidence="2 3">UASWS1009</strain>
    </source>
</reference>
<dbReference type="OrthoDB" id="8449472at2"/>
<dbReference type="AlphaFoldDB" id="A0A1C2DED8"/>
<protein>
    <recommendedName>
        <fullName evidence="1">Bacteriophage Mu Gp45 N-terminal domain-containing protein</fullName>
    </recommendedName>
</protein>
<organism evidence="2 3">
    <name type="scientific">Mesorhizobium hungaricum</name>
    <dbReference type="NCBI Taxonomy" id="1566387"/>
    <lineage>
        <taxon>Bacteria</taxon>
        <taxon>Pseudomonadati</taxon>
        <taxon>Pseudomonadota</taxon>
        <taxon>Alphaproteobacteria</taxon>
        <taxon>Hyphomicrobiales</taxon>
        <taxon>Phyllobacteriaceae</taxon>
        <taxon>Mesorhizobium</taxon>
    </lineage>
</organism>
<evidence type="ECO:0000259" key="1">
    <source>
        <dbReference type="Pfam" id="PF06890"/>
    </source>
</evidence>
<evidence type="ECO:0000313" key="2">
    <source>
        <dbReference type="EMBL" id="OCX13129.1"/>
    </source>
</evidence>